<protein>
    <submittedName>
        <fullName evidence="2">Uncharacterized protein</fullName>
    </submittedName>
</protein>
<evidence type="ECO:0000256" key="1">
    <source>
        <dbReference type="SAM" id="Phobius"/>
    </source>
</evidence>
<name>A0A644ZZH8_9ZZZZ</name>
<keyword evidence="1" id="KW-1133">Transmembrane helix</keyword>
<reference evidence="2" key="1">
    <citation type="submission" date="2019-08" db="EMBL/GenBank/DDBJ databases">
        <authorList>
            <person name="Kucharzyk K."/>
            <person name="Murdoch R.W."/>
            <person name="Higgins S."/>
            <person name="Loffler F."/>
        </authorList>
    </citation>
    <scope>NUCLEOTIDE SEQUENCE</scope>
</reference>
<dbReference type="AlphaFoldDB" id="A0A644ZZH8"/>
<sequence>MSNIITACLILFAVIPVASVIYYLIYKIAINRALIGAENHSRRLPSPLAFFVAAVMIAFLILSAVFIISKIKSDNINVNENKSYFNFTQVLKNNEDNYGNIYSVDYNIGYDKKTEKSGDITFTYFISKSPYDTYHPTFIVFAEYNGDKNIHHSGLNGTFYNVDNKLIGGYGCSGGNGDNLICIIGDATDDCIFEFTAAFSATNKKEENLKDADVCETLRFCIGN</sequence>
<keyword evidence="1" id="KW-0472">Membrane</keyword>
<evidence type="ECO:0000313" key="2">
    <source>
        <dbReference type="EMBL" id="MPM42974.1"/>
    </source>
</evidence>
<keyword evidence="1" id="KW-0812">Transmembrane</keyword>
<organism evidence="2">
    <name type="scientific">bioreactor metagenome</name>
    <dbReference type="NCBI Taxonomy" id="1076179"/>
    <lineage>
        <taxon>unclassified sequences</taxon>
        <taxon>metagenomes</taxon>
        <taxon>ecological metagenomes</taxon>
    </lineage>
</organism>
<gene>
    <name evidence="2" type="ORF">SDC9_89646</name>
</gene>
<proteinExistence type="predicted"/>
<comment type="caution">
    <text evidence="2">The sequence shown here is derived from an EMBL/GenBank/DDBJ whole genome shotgun (WGS) entry which is preliminary data.</text>
</comment>
<feature type="transmembrane region" description="Helical" evidence="1">
    <location>
        <begin position="7"/>
        <end position="26"/>
    </location>
</feature>
<feature type="transmembrane region" description="Helical" evidence="1">
    <location>
        <begin position="46"/>
        <end position="68"/>
    </location>
</feature>
<dbReference type="EMBL" id="VSSQ01009929">
    <property type="protein sequence ID" value="MPM42974.1"/>
    <property type="molecule type" value="Genomic_DNA"/>
</dbReference>
<accession>A0A644ZZH8</accession>